<keyword evidence="1" id="KW-0812">Transmembrane</keyword>
<organism evidence="2 3">
    <name type="scientific">Clostridium lapidicellarium</name>
    <dbReference type="NCBI Taxonomy" id="3240931"/>
    <lineage>
        <taxon>Bacteria</taxon>
        <taxon>Bacillati</taxon>
        <taxon>Bacillota</taxon>
        <taxon>Clostridia</taxon>
        <taxon>Eubacteriales</taxon>
        <taxon>Clostridiaceae</taxon>
        <taxon>Clostridium</taxon>
    </lineage>
</organism>
<protein>
    <recommendedName>
        <fullName evidence="4">CPBP family intramembrane metalloprotease</fullName>
    </recommendedName>
</protein>
<keyword evidence="3" id="KW-1185">Reference proteome</keyword>
<evidence type="ECO:0000313" key="2">
    <source>
        <dbReference type="EMBL" id="MEY8764458.1"/>
    </source>
</evidence>
<sequence>MKKCEKHLLIFFAGTLAWTWTIGMIPVILGINNTDYGNLIFVFTAGIAPSSMGLIMVFATYSPEAKKNYFKRFIPTWNGFWFVLLYAILLLGISTASLILLLKEKPDFKTIQNFVKGSFLLGFIWGIWHIPWIFYSAQWQRRSFSISPLWFGIFILSTIATSFMMSIAYILSNRNYFNASSIHAVSNAILGLFYMDIPLEGQNLALASDLILSTIITFTVLVIFQKYFFNQFFTIMANVKVSEVEK</sequence>
<evidence type="ECO:0000313" key="3">
    <source>
        <dbReference type="Proteomes" id="UP001565220"/>
    </source>
</evidence>
<accession>A0ABV4E008</accession>
<feature type="transmembrane region" description="Helical" evidence="1">
    <location>
        <begin position="80"/>
        <end position="102"/>
    </location>
</feature>
<comment type="caution">
    <text evidence="2">The sequence shown here is derived from an EMBL/GenBank/DDBJ whole genome shotgun (WGS) entry which is preliminary data.</text>
</comment>
<feature type="transmembrane region" description="Helical" evidence="1">
    <location>
        <begin position="149"/>
        <end position="171"/>
    </location>
</feature>
<evidence type="ECO:0000256" key="1">
    <source>
        <dbReference type="SAM" id="Phobius"/>
    </source>
</evidence>
<feature type="transmembrane region" description="Helical" evidence="1">
    <location>
        <begin position="37"/>
        <end position="59"/>
    </location>
</feature>
<dbReference type="RefSeq" id="WP_369869265.1">
    <property type="nucleotide sequence ID" value="NZ_JBGFFE010000022.1"/>
</dbReference>
<dbReference type="EMBL" id="JBGFFE010000022">
    <property type="protein sequence ID" value="MEY8764458.1"/>
    <property type="molecule type" value="Genomic_DNA"/>
</dbReference>
<reference evidence="2 3" key="1">
    <citation type="submission" date="2024-08" db="EMBL/GenBank/DDBJ databases">
        <title>Clostridium lapicellarii sp. nov., and Clostridium renhuaiense sp. nov., two species isolated from the mud in a fermentation cellar used for producing sauce-flavour Chinese liquors.</title>
        <authorList>
            <person name="Yang F."/>
            <person name="Wang H."/>
            <person name="Chen L.Q."/>
            <person name="Zhou N."/>
            <person name="Lu J.J."/>
            <person name="Pu X.X."/>
            <person name="Wan B."/>
            <person name="Wang L."/>
            <person name="Liu S.J."/>
        </authorList>
    </citation>
    <scope>NUCLEOTIDE SEQUENCE [LARGE SCALE GENOMIC DNA]</scope>
    <source>
        <strain evidence="2 3">MT-113</strain>
    </source>
</reference>
<gene>
    <name evidence="2" type="ORF">AB8S09_12530</name>
</gene>
<feature type="transmembrane region" description="Helical" evidence="1">
    <location>
        <begin position="204"/>
        <end position="224"/>
    </location>
</feature>
<feature type="transmembrane region" description="Helical" evidence="1">
    <location>
        <begin position="114"/>
        <end position="137"/>
    </location>
</feature>
<proteinExistence type="predicted"/>
<evidence type="ECO:0008006" key="4">
    <source>
        <dbReference type="Google" id="ProtNLM"/>
    </source>
</evidence>
<name>A0ABV4E008_9CLOT</name>
<keyword evidence="1" id="KW-0472">Membrane</keyword>
<dbReference type="Proteomes" id="UP001565220">
    <property type="component" value="Unassembled WGS sequence"/>
</dbReference>
<feature type="transmembrane region" description="Helical" evidence="1">
    <location>
        <begin position="7"/>
        <end position="31"/>
    </location>
</feature>
<keyword evidence="1" id="KW-1133">Transmembrane helix</keyword>